<organism evidence="3 4">
    <name type="scientific">Lichtheimia ornata</name>
    <dbReference type="NCBI Taxonomy" id="688661"/>
    <lineage>
        <taxon>Eukaryota</taxon>
        <taxon>Fungi</taxon>
        <taxon>Fungi incertae sedis</taxon>
        <taxon>Mucoromycota</taxon>
        <taxon>Mucoromycotina</taxon>
        <taxon>Mucoromycetes</taxon>
        <taxon>Mucorales</taxon>
        <taxon>Lichtheimiaceae</taxon>
        <taxon>Lichtheimia</taxon>
    </lineage>
</organism>
<dbReference type="GeneID" id="83220183"/>
<dbReference type="EMBL" id="JARTCD010000166">
    <property type="protein sequence ID" value="KAJ8651589.1"/>
    <property type="molecule type" value="Genomic_DNA"/>
</dbReference>
<evidence type="ECO:0008006" key="5">
    <source>
        <dbReference type="Google" id="ProtNLM"/>
    </source>
</evidence>
<feature type="transmembrane region" description="Helical" evidence="2">
    <location>
        <begin position="192"/>
        <end position="212"/>
    </location>
</feature>
<sequence length="361" mass="40731">MSRSPNHSEHRYYASHFPANDPYRAMRKSATPDSSESKGGGVEHSRTTSESSTGRLANTIPYHPYDDYEDPYATRQKMRRNENITSARANSYLPYSHYRQDSFNTRGPMALEDDRLQSFATSQGAGSKGMGSLLQDNMIMDKMMEPANATADATNANRHKAHSTASMLESLPEELKRRRKRRRWCCGIRPRTALLISLLFIAIIVVIWYFVWPRWVSSVQFSNASLTTPSGESNTTYDATWELNLTVSNNDNWVPTRVKKFYVEVLDGNTNVKVGQGSTGSMVLPPKSDELTISLPVHVYYSSNNPDDVTLTDLAACISINQESGTHQTINLIFQVEQQIYGIAWKHTIEINPSMVTCPQW</sequence>
<evidence type="ECO:0000256" key="1">
    <source>
        <dbReference type="SAM" id="MobiDB-lite"/>
    </source>
</evidence>
<comment type="caution">
    <text evidence="3">The sequence shown here is derived from an EMBL/GenBank/DDBJ whole genome shotgun (WGS) entry which is preliminary data.</text>
</comment>
<evidence type="ECO:0000313" key="3">
    <source>
        <dbReference type="EMBL" id="KAJ8651589.1"/>
    </source>
</evidence>
<protein>
    <recommendedName>
        <fullName evidence="5">Late embryogenesis abundant protein LEA-2 subgroup domain-containing protein</fullName>
    </recommendedName>
</protein>
<feature type="compositionally biased region" description="Basic and acidic residues" evidence="1">
    <location>
        <begin position="1"/>
        <end position="12"/>
    </location>
</feature>
<gene>
    <name evidence="3" type="ORF">O0I10_012849</name>
</gene>
<evidence type="ECO:0000313" key="4">
    <source>
        <dbReference type="Proteomes" id="UP001234581"/>
    </source>
</evidence>
<keyword evidence="2" id="KW-0812">Transmembrane</keyword>
<name>A0AAD7XP92_9FUNG</name>
<keyword evidence="2" id="KW-0472">Membrane</keyword>
<dbReference type="Proteomes" id="UP001234581">
    <property type="component" value="Unassembled WGS sequence"/>
</dbReference>
<dbReference type="RefSeq" id="XP_058336503.1">
    <property type="nucleotide sequence ID" value="XM_058492736.1"/>
</dbReference>
<keyword evidence="4" id="KW-1185">Reference proteome</keyword>
<dbReference type="AlphaFoldDB" id="A0AAD7XP92"/>
<feature type="region of interest" description="Disordered" evidence="1">
    <location>
        <begin position="1"/>
        <end position="70"/>
    </location>
</feature>
<reference evidence="3 4" key="1">
    <citation type="submission" date="2023-03" db="EMBL/GenBank/DDBJ databases">
        <title>Genome sequence of Lichtheimia ornata CBS 291.66.</title>
        <authorList>
            <person name="Mohabir J.T."/>
            <person name="Shea T.P."/>
            <person name="Kurbessoian T."/>
            <person name="Berby B."/>
            <person name="Fontaine J."/>
            <person name="Livny J."/>
            <person name="Gnirke A."/>
            <person name="Stajich J.E."/>
            <person name="Cuomo C.A."/>
        </authorList>
    </citation>
    <scope>NUCLEOTIDE SEQUENCE [LARGE SCALE GENOMIC DNA]</scope>
    <source>
        <strain evidence="3">CBS 291.66</strain>
    </source>
</reference>
<proteinExistence type="predicted"/>
<accession>A0AAD7XP92</accession>
<keyword evidence="2" id="KW-1133">Transmembrane helix</keyword>
<evidence type="ECO:0000256" key="2">
    <source>
        <dbReference type="SAM" id="Phobius"/>
    </source>
</evidence>